<dbReference type="Gene3D" id="1.10.10.10">
    <property type="entry name" value="Winged helix-like DNA-binding domain superfamily/Winged helix DNA-binding domain"/>
    <property type="match status" value="1"/>
</dbReference>
<dbReference type="SUPFAM" id="SSF46894">
    <property type="entry name" value="C-terminal effector domain of the bipartite response regulators"/>
    <property type="match status" value="1"/>
</dbReference>
<dbReference type="PANTHER" id="PTHR44688">
    <property type="entry name" value="DNA-BINDING TRANSCRIPTIONAL ACTIVATOR DEVR_DOSR"/>
    <property type="match status" value="1"/>
</dbReference>
<dbReference type="SMART" id="SM00421">
    <property type="entry name" value="HTH_LUXR"/>
    <property type="match status" value="1"/>
</dbReference>
<dbReference type="PROSITE" id="PS00622">
    <property type="entry name" value="HTH_LUXR_1"/>
    <property type="match status" value="1"/>
</dbReference>
<evidence type="ECO:0000256" key="3">
    <source>
        <dbReference type="ARBA" id="ARBA00023163"/>
    </source>
</evidence>
<keyword evidence="2" id="KW-0238">DNA-binding</keyword>
<dbReference type="CDD" id="cd06170">
    <property type="entry name" value="LuxR_C_like"/>
    <property type="match status" value="1"/>
</dbReference>
<proteinExistence type="predicted"/>
<dbReference type="Proteomes" id="UP000757103">
    <property type="component" value="Unassembled WGS sequence"/>
</dbReference>
<feature type="domain" description="HTH luxR-type" evidence="4">
    <location>
        <begin position="124"/>
        <end position="189"/>
    </location>
</feature>
<dbReference type="PANTHER" id="PTHR44688:SF16">
    <property type="entry name" value="DNA-BINDING TRANSCRIPTIONAL ACTIVATOR DEVR_DOSR"/>
    <property type="match status" value="1"/>
</dbReference>
<dbReference type="GO" id="GO:0006355">
    <property type="term" value="P:regulation of DNA-templated transcription"/>
    <property type="evidence" value="ECO:0007669"/>
    <property type="project" value="InterPro"/>
</dbReference>
<evidence type="ECO:0000313" key="5">
    <source>
        <dbReference type="EMBL" id="HJG88551.1"/>
    </source>
</evidence>
<dbReference type="PROSITE" id="PS50043">
    <property type="entry name" value="HTH_LUXR_2"/>
    <property type="match status" value="1"/>
</dbReference>
<keyword evidence="1" id="KW-0805">Transcription regulation</keyword>
<evidence type="ECO:0000256" key="1">
    <source>
        <dbReference type="ARBA" id="ARBA00023015"/>
    </source>
</evidence>
<evidence type="ECO:0000313" key="6">
    <source>
        <dbReference type="Proteomes" id="UP000757103"/>
    </source>
</evidence>
<reference evidence="5" key="2">
    <citation type="submission" date="2021-09" db="EMBL/GenBank/DDBJ databases">
        <authorList>
            <person name="Gilroy R."/>
        </authorList>
    </citation>
    <scope>NUCLEOTIDE SEQUENCE</scope>
    <source>
        <strain evidence="5">CHK121-7720</strain>
    </source>
</reference>
<name>A0A921SUC5_9BACT</name>
<protein>
    <submittedName>
        <fullName evidence="5">Response regulator transcription factor</fullName>
    </submittedName>
</protein>
<dbReference type="RefSeq" id="WP_273198454.1">
    <property type="nucleotide sequence ID" value="NZ_CAKMIC010000018.1"/>
</dbReference>
<evidence type="ECO:0000259" key="4">
    <source>
        <dbReference type="PROSITE" id="PS50043"/>
    </source>
</evidence>
<dbReference type="InterPro" id="IPR016032">
    <property type="entry name" value="Sig_transdc_resp-reg_C-effctor"/>
</dbReference>
<gene>
    <name evidence="5" type="ORF">K8U91_03620</name>
</gene>
<sequence length="205" mass="22608">MKPVVKVIVAEPSLIIRKGLLSVLKKISTLNLEVSEVADVQQLTASLSWHKPDVLIVNPSLAGVVPVVTGKRGADEVPPKSIALQNSLVDASVLKMYDEVISVYDTAEQIREKFEKLVHAASEKVGRQEPLTEREKEIIVCVVKGMTNKQIAEQLCLSAHTVITHRRNIAGKLQIHSPAGLTIYAIVNKFVDINDVKDSIYNREE</sequence>
<dbReference type="Pfam" id="PF00196">
    <property type="entry name" value="GerE"/>
    <property type="match status" value="1"/>
</dbReference>
<dbReference type="EMBL" id="DYUD01000012">
    <property type="protein sequence ID" value="HJG88551.1"/>
    <property type="molecule type" value="Genomic_DNA"/>
</dbReference>
<dbReference type="InterPro" id="IPR000792">
    <property type="entry name" value="Tscrpt_reg_LuxR_C"/>
</dbReference>
<dbReference type="PRINTS" id="PR00038">
    <property type="entry name" value="HTHLUXR"/>
</dbReference>
<dbReference type="GO" id="GO:0003677">
    <property type="term" value="F:DNA binding"/>
    <property type="evidence" value="ECO:0007669"/>
    <property type="project" value="UniProtKB-KW"/>
</dbReference>
<comment type="caution">
    <text evidence="5">The sequence shown here is derived from an EMBL/GenBank/DDBJ whole genome shotgun (WGS) entry which is preliminary data.</text>
</comment>
<organism evidence="5 6">
    <name type="scientific">Barnesiella viscericola</name>
    <dbReference type="NCBI Taxonomy" id="397865"/>
    <lineage>
        <taxon>Bacteria</taxon>
        <taxon>Pseudomonadati</taxon>
        <taxon>Bacteroidota</taxon>
        <taxon>Bacteroidia</taxon>
        <taxon>Bacteroidales</taxon>
        <taxon>Barnesiellaceae</taxon>
        <taxon>Barnesiella</taxon>
    </lineage>
</organism>
<dbReference type="InterPro" id="IPR036388">
    <property type="entry name" value="WH-like_DNA-bd_sf"/>
</dbReference>
<accession>A0A921SUC5</accession>
<reference evidence="5" key="1">
    <citation type="journal article" date="2021" name="PeerJ">
        <title>Extensive microbial diversity within the chicken gut microbiome revealed by metagenomics and culture.</title>
        <authorList>
            <person name="Gilroy R."/>
            <person name="Ravi A."/>
            <person name="Getino M."/>
            <person name="Pursley I."/>
            <person name="Horton D.L."/>
            <person name="Alikhan N.F."/>
            <person name="Baker D."/>
            <person name="Gharbi K."/>
            <person name="Hall N."/>
            <person name="Watson M."/>
            <person name="Adriaenssens E.M."/>
            <person name="Foster-Nyarko E."/>
            <person name="Jarju S."/>
            <person name="Secka A."/>
            <person name="Antonio M."/>
            <person name="Oren A."/>
            <person name="Chaudhuri R.R."/>
            <person name="La Ragione R."/>
            <person name="Hildebrand F."/>
            <person name="Pallen M.J."/>
        </authorList>
    </citation>
    <scope>NUCLEOTIDE SEQUENCE</scope>
    <source>
        <strain evidence="5">CHK121-7720</strain>
    </source>
</reference>
<keyword evidence="3" id="KW-0804">Transcription</keyword>
<evidence type="ECO:0000256" key="2">
    <source>
        <dbReference type="ARBA" id="ARBA00023125"/>
    </source>
</evidence>
<dbReference type="AlphaFoldDB" id="A0A921SUC5"/>